<reference evidence="9 10" key="1">
    <citation type="journal article" date="2018" name="Nat. Ecol. Evol.">
        <title>Genomic signatures of mitonuclear coevolution across populations of Tigriopus californicus.</title>
        <authorList>
            <person name="Barreto F.S."/>
            <person name="Watson E.T."/>
            <person name="Lima T.G."/>
            <person name="Willett C.S."/>
            <person name="Edmands S."/>
            <person name="Li W."/>
            <person name="Burton R.S."/>
        </authorList>
    </citation>
    <scope>NUCLEOTIDE SEQUENCE [LARGE SCALE GENOMIC DNA]</scope>
    <source>
        <strain evidence="9 10">San Diego</strain>
    </source>
</reference>
<dbReference type="InterPro" id="IPR011422">
    <property type="entry name" value="BRAP2/ETP1_RRM"/>
</dbReference>
<sequence>VPSPVPPPIRPAYLPYPTVRARSIPIRIGLSESLVIECGLPPHHHVRLIAVHARTTTVMSRWGSSAAHPIIAIRPGPIASPPPSSASSASFSSSSSDSGAGLAAPAHALIPGHPPSTRLGQAGPPLSRVNFCAIQIELDSPAPELSPDISYNRGKSLEDVFDTLTLRPPHDPEVGLARARRARGRRSHSTLTITTFRNWDSTMSVSREASTSKESSPPDDGPDASLCLGASVASAVASSVSRAASVVSSAETGEDVLKFVSGNPFVEVTKGVIHLYKENQATSLEDGVIRSPMLCILGVPSKIKTLDLLQFTAPSREDLEMMRIIQDGSPNQYMVLLRFKCQEPADEFFQAFNGARFNSIEEDVCSLVYVSKVETCRESEYYPAIQSSSCLMMMIIIIIIIVPALEMDESISTVLTILCNHTFHGSCLAQWSDSTCPVCRYIQTPNRVEEEICSECQSSDDLWMCLVCGYVGCGRYVGGHSHAHFKDTGHNYTLELGQNRVWDYVGDNFVHRLVQTDGCDGKFVEAQEGPHAHEGKQSSGKTVDGVSVNSDEKMDSIQLEYTYLLTSQLEAQRRYYEEKISRMEESASQEMEEVVSRARKSVEESKQMEVKLLVLSKEKAKSDQKLAQMNSKFQKLHLELQEEKQMNESLRRNQGEYQKRVDRFENQLLDVKTAKDAEVKELQEQMRDLMFYMEAQQKIAQSPMRDEIQNGDVSVGSNDAAETFTGAVRKSQKKRKGK</sequence>
<keyword evidence="10" id="KW-1185">Reference proteome</keyword>
<feature type="region of interest" description="Disordered" evidence="6">
    <location>
        <begin position="73"/>
        <end position="123"/>
    </location>
</feature>
<dbReference type="PANTHER" id="PTHR24007:SF7">
    <property type="entry name" value="BRCA1-ASSOCIATED PROTEIN"/>
    <property type="match status" value="1"/>
</dbReference>
<dbReference type="PROSITE" id="PS50271">
    <property type="entry name" value="ZF_UBP"/>
    <property type="match status" value="1"/>
</dbReference>
<feature type="compositionally biased region" description="Polar residues" evidence="6">
    <location>
        <begin position="203"/>
        <end position="215"/>
    </location>
</feature>
<dbReference type="GO" id="GO:0061630">
    <property type="term" value="F:ubiquitin protein ligase activity"/>
    <property type="evidence" value="ECO:0007669"/>
    <property type="project" value="TreeGrafter"/>
</dbReference>
<evidence type="ECO:0000256" key="3">
    <source>
        <dbReference type="ARBA" id="ARBA00022833"/>
    </source>
</evidence>
<organism evidence="9 10">
    <name type="scientific">Tigriopus californicus</name>
    <name type="common">Marine copepod</name>
    <dbReference type="NCBI Taxonomy" id="6832"/>
    <lineage>
        <taxon>Eukaryota</taxon>
        <taxon>Metazoa</taxon>
        <taxon>Ecdysozoa</taxon>
        <taxon>Arthropoda</taxon>
        <taxon>Crustacea</taxon>
        <taxon>Multicrustacea</taxon>
        <taxon>Hexanauplia</taxon>
        <taxon>Copepoda</taxon>
        <taxon>Harpacticoida</taxon>
        <taxon>Harpacticidae</taxon>
        <taxon>Tigriopus</taxon>
    </lineage>
</organism>
<keyword evidence="5" id="KW-0175">Coiled coil</keyword>
<proteinExistence type="predicted"/>
<feature type="region of interest" description="Disordered" evidence="6">
    <location>
        <begin position="203"/>
        <end position="224"/>
    </location>
</feature>
<feature type="domain" description="UBP-type" evidence="8">
    <location>
        <begin position="437"/>
        <end position="530"/>
    </location>
</feature>
<dbReference type="Pfam" id="PF07576">
    <property type="entry name" value="BRAP2"/>
    <property type="match status" value="1"/>
</dbReference>
<dbReference type="Pfam" id="PF02148">
    <property type="entry name" value="zf-UBP"/>
    <property type="match status" value="1"/>
</dbReference>
<dbReference type="GO" id="GO:0008270">
    <property type="term" value="F:zinc ion binding"/>
    <property type="evidence" value="ECO:0007669"/>
    <property type="project" value="UniProtKB-KW"/>
</dbReference>
<dbReference type="EMBL" id="VCGU01000005">
    <property type="protein sequence ID" value="TRY74564.1"/>
    <property type="molecule type" value="Genomic_DNA"/>
</dbReference>
<feature type="compositionally biased region" description="Low complexity" evidence="6">
    <location>
        <begin position="85"/>
        <end position="106"/>
    </location>
</feature>
<dbReference type="CDD" id="cd12718">
    <property type="entry name" value="RRM_BRAP2"/>
    <property type="match status" value="1"/>
</dbReference>
<evidence type="ECO:0000256" key="4">
    <source>
        <dbReference type="PROSITE-ProRule" id="PRU00502"/>
    </source>
</evidence>
<evidence type="ECO:0000256" key="6">
    <source>
        <dbReference type="SAM" id="MobiDB-lite"/>
    </source>
</evidence>
<feature type="domain" description="RING-type" evidence="7">
    <location>
        <begin position="419"/>
        <end position="440"/>
    </location>
</feature>
<dbReference type="SMART" id="SM00290">
    <property type="entry name" value="ZnF_UBP"/>
    <property type="match status" value="1"/>
</dbReference>
<dbReference type="GO" id="GO:0005737">
    <property type="term" value="C:cytoplasm"/>
    <property type="evidence" value="ECO:0007669"/>
    <property type="project" value="TreeGrafter"/>
</dbReference>
<dbReference type="InterPro" id="IPR001841">
    <property type="entry name" value="Znf_RING"/>
</dbReference>
<dbReference type="PROSITE" id="PS50089">
    <property type="entry name" value="ZF_RING_2"/>
    <property type="match status" value="1"/>
</dbReference>
<dbReference type="SUPFAM" id="SSF57850">
    <property type="entry name" value="RING/U-box"/>
    <property type="match status" value="2"/>
</dbReference>
<keyword evidence="3" id="KW-0862">Zinc</keyword>
<evidence type="ECO:0000313" key="10">
    <source>
        <dbReference type="Proteomes" id="UP000318571"/>
    </source>
</evidence>
<evidence type="ECO:0000259" key="8">
    <source>
        <dbReference type="PROSITE" id="PS50271"/>
    </source>
</evidence>
<dbReference type="Gene3D" id="3.30.40.10">
    <property type="entry name" value="Zinc/RING finger domain, C3HC4 (zinc finger)"/>
    <property type="match status" value="2"/>
</dbReference>
<keyword evidence="2 4" id="KW-0863">Zinc-finger</keyword>
<dbReference type="InterPro" id="IPR047243">
    <property type="entry name" value="RING-H2_BRAP2"/>
</dbReference>
<dbReference type="CDD" id="cd16457">
    <property type="entry name" value="RING-H2_BRAP2"/>
    <property type="match status" value="1"/>
</dbReference>
<name>A0A553PA56_TIGCA</name>
<dbReference type="InterPro" id="IPR013083">
    <property type="entry name" value="Znf_RING/FYVE/PHD"/>
</dbReference>
<feature type="non-terminal residue" evidence="9">
    <location>
        <position position="1"/>
    </location>
</feature>
<evidence type="ECO:0000256" key="1">
    <source>
        <dbReference type="ARBA" id="ARBA00022723"/>
    </source>
</evidence>
<dbReference type="Pfam" id="PF13639">
    <property type="entry name" value="zf-RING_2"/>
    <property type="match status" value="1"/>
</dbReference>
<accession>A0A553PA56</accession>
<dbReference type="InterPro" id="IPR001607">
    <property type="entry name" value="Znf_UBP"/>
</dbReference>
<gene>
    <name evidence="9" type="ORF">TCAL_09740</name>
</gene>
<dbReference type="GO" id="GO:0007265">
    <property type="term" value="P:Ras protein signal transduction"/>
    <property type="evidence" value="ECO:0007669"/>
    <property type="project" value="TreeGrafter"/>
</dbReference>
<evidence type="ECO:0000256" key="2">
    <source>
        <dbReference type="ARBA" id="ARBA00022771"/>
    </source>
</evidence>
<protein>
    <recommendedName>
        <fullName evidence="11">UBP-type domain-containing protein</fullName>
    </recommendedName>
</protein>
<dbReference type="PANTHER" id="PTHR24007">
    <property type="entry name" value="BRCA1-ASSOCIATED PROTEIN"/>
    <property type="match status" value="1"/>
</dbReference>
<feature type="region of interest" description="Disordered" evidence="6">
    <location>
        <begin position="702"/>
        <end position="738"/>
    </location>
</feature>
<evidence type="ECO:0000256" key="5">
    <source>
        <dbReference type="SAM" id="Coils"/>
    </source>
</evidence>
<comment type="caution">
    <text evidence="9">The sequence shown here is derived from an EMBL/GenBank/DDBJ whole genome shotgun (WGS) entry which is preliminary data.</text>
</comment>
<evidence type="ECO:0000259" key="7">
    <source>
        <dbReference type="PROSITE" id="PS50089"/>
    </source>
</evidence>
<keyword evidence="1" id="KW-0479">Metal-binding</keyword>
<dbReference type="Proteomes" id="UP000318571">
    <property type="component" value="Chromosome 2"/>
</dbReference>
<dbReference type="AlphaFoldDB" id="A0A553PA56"/>
<dbReference type="InterPro" id="IPR034932">
    <property type="entry name" value="BRAP2_RRM"/>
</dbReference>
<dbReference type="STRING" id="6832.A0A553PA56"/>
<feature type="coiled-coil region" evidence="5">
    <location>
        <begin position="626"/>
        <end position="667"/>
    </location>
</feature>
<dbReference type="GO" id="GO:0016567">
    <property type="term" value="P:protein ubiquitination"/>
    <property type="evidence" value="ECO:0007669"/>
    <property type="project" value="TreeGrafter"/>
</dbReference>
<evidence type="ECO:0000313" key="9">
    <source>
        <dbReference type="EMBL" id="TRY74564.1"/>
    </source>
</evidence>
<evidence type="ECO:0008006" key="11">
    <source>
        <dbReference type="Google" id="ProtNLM"/>
    </source>
</evidence>